<comment type="caution">
    <text evidence="1">The sequence shown here is derived from an EMBL/GenBank/DDBJ whole genome shotgun (WGS) entry which is preliminary data.</text>
</comment>
<dbReference type="EMBL" id="LJQI01000051">
    <property type="protein sequence ID" value="KPX37336.1"/>
    <property type="molecule type" value="Genomic_DNA"/>
</dbReference>
<protein>
    <submittedName>
        <fullName evidence="1">Uncharacterized protein</fullName>
    </submittedName>
</protein>
<name>A0A0P9VDK1_PSEA0</name>
<dbReference type="Proteomes" id="UP000050490">
    <property type="component" value="Unassembled WGS sequence"/>
</dbReference>
<reference evidence="1 2" key="1">
    <citation type="submission" date="2015-09" db="EMBL/GenBank/DDBJ databases">
        <title>Genome announcement of multiple Pseudomonas syringae strains.</title>
        <authorList>
            <person name="Thakur S."/>
            <person name="Wang P.W."/>
            <person name="Gong Y."/>
            <person name="Weir B.S."/>
            <person name="Guttman D.S."/>
        </authorList>
    </citation>
    <scope>NUCLEOTIDE SEQUENCE [LARGE SCALE GENOMIC DNA]</scope>
    <source>
        <strain evidence="1 2">ICMP4455</strain>
    </source>
</reference>
<evidence type="ECO:0000313" key="2">
    <source>
        <dbReference type="Proteomes" id="UP000050490"/>
    </source>
</evidence>
<evidence type="ECO:0000313" key="1">
    <source>
        <dbReference type="EMBL" id="KPX37336.1"/>
    </source>
</evidence>
<dbReference type="PATRIC" id="fig|129137.4.peg.5775"/>
<organism evidence="1 2">
    <name type="scientific">Pseudomonas amygdali pv. eriobotryae</name>
    <dbReference type="NCBI Taxonomy" id="129137"/>
    <lineage>
        <taxon>Bacteria</taxon>
        <taxon>Pseudomonadati</taxon>
        <taxon>Pseudomonadota</taxon>
        <taxon>Gammaproteobacteria</taxon>
        <taxon>Pseudomonadales</taxon>
        <taxon>Pseudomonadaceae</taxon>
        <taxon>Pseudomonas</taxon>
        <taxon>Pseudomonas amygdali</taxon>
    </lineage>
</organism>
<accession>A0A0P9VDK1</accession>
<sequence>MSFDTGMANDYKCAMLYDNLRLAENYNHKNNSKSNKSMTSLISQAIKKFISSVFSTFSHDYRRITSITLPEPTVI</sequence>
<gene>
    <name evidence="1" type="ORF">ALO70_03987</name>
</gene>
<proteinExistence type="predicted"/>
<dbReference type="AlphaFoldDB" id="A0A0P9VDK1"/>